<dbReference type="Proteomes" id="UP000297777">
    <property type="component" value="Unassembled WGS sequence"/>
</dbReference>
<name>A0A4Z1F0D8_9HELO</name>
<gene>
    <name evidence="2" type="ORF">BTUL_0021g00150</name>
</gene>
<evidence type="ECO:0000256" key="1">
    <source>
        <dbReference type="SAM" id="MobiDB-lite"/>
    </source>
</evidence>
<feature type="region of interest" description="Disordered" evidence="1">
    <location>
        <begin position="1"/>
        <end position="22"/>
    </location>
</feature>
<protein>
    <submittedName>
        <fullName evidence="2">Uncharacterized protein</fullName>
    </submittedName>
</protein>
<evidence type="ECO:0000313" key="3">
    <source>
        <dbReference type="Proteomes" id="UP000297777"/>
    </source>
</evidence>
<evidence type="ECO:0000313" key="2">
    <source>
        <dbReference type="EMBL" id="TGO17018.1"/>
    </source>
</evidence>
<keyword evidence="3" id="KW-1185">Reference proteome</keyword>
<organism evidence="2 3">
    <name type="scientific">Botrytis tulipae</name>
    <dbReference type="NCBI Taxonomy" id="87230"/>
    <lineage>
        <taxon>Eukaryota</taxon>
        <taxon>Fungi</taxon>
        <taxon>Dikarya</taxon>
        <taxon>Ascomycota</taxon>
        <taxon>Pezizomycotina</taxon>
        <taxon>Leotiomycetes</taxon>
        <taxon>Helotiales</taxon>
        <taxon>Sclerotiniaceae</taxon>
        <taxon>Botrytis</taxon>
    </lineage>
</organism>
<reference evidence="2 3" key="1">
    <citation type="submission" date="2017-12" db="EMBL/GenBank/DDBJ databases">
        <title>Comparative genomics of Botrytis spp.</title>
        <authorList>
            <person name="Valero-Jimenez C.A."/>
            <person name="Tapia P."/>
            <person name="Veloso J."/>
            <person name="Silva-Moreno E."/>
            <person name="Staats M."/>
            <person name="Valdes J.H."/>
            <person name="Van Kan J.A.L."/>
        </authorList>
    </citation>
    <scope>NUCLEOTIDE SEQUENCE [LARGE SCALE GENOMIC DNA]</scope>
    <source>
        <strain evidence="2 3">Bt9001</strain>
    </source>
</reference>
<sequence length="72" mass="8422">MSSQEKSIGNDPACHSGNKVVIKEEEEGKKKRVITQLVLEEGWRWKQANMEGEKRRGVKFLQLDRCPYFLTR</sequence>
<proteinExistence type="predicted"/>
<comment type="caution">
    <text evidence="2">The sequence shown here is derived from an EMBL/GenBank/DDBJ whole genome shotgun (WGS) entry which is preliminary data.</text>
</comment>
<accession>A0A4Z1F0D8</accession>
<dbReference type="AlphaFoldDB" id="A0A4Z1F0D8"/>
<dbReference type="EMBL" id="PQXH01000021">
    <property type="protein sequence ID" value="TGO17018.1"/>
    <property type="molecule type" value="Genomic_DNA"/>
</dbReference>